<feature type="transmembrane region" description="Helical" evidence="8">
    <location>
        <begin position="136"/>
        <end position="155"/>
    </location>
</feature>
<dbReference type="KEGG" id="ome:OLMES_1956"/>
<dbReference type="RefSeq" id="WP_087461065.1">
    <property type="nucleotide sequence ID" value="NZ_CP021425.1"/>
</dbReference>
<feature type="transmembrane region" description="Helical" evidence="8">
    <location>
        <begin position="162"/>
        <end position="180"/>
    </location>
</feature>
<dbReference type="GO" id="GO:0046872">
    <property type="term" value="F:metal ion binding"/>
    <property type="evidence" value="ECO:0007669"/>
    <property type="project" value="UniProtKB-KW"/>
</dbReference>
<keyword evidence="10" id="KW-1185">Reference proteome</keyword>
<keyword evidence="2" id="KW-1003">Cell membrane</keyword>
<evidence type="ECO:0000256" key="5">
    <source>
        <dbReference type="ARBA" id="ARBA00022989"/>
    </source>
</evidence>
<feature type="binding site" evidence="7">
    <location>
        <position position="153"/>
    </location>
    <ligand>
        <name>Mg(2+)</name>
        <dbReference type="ChEBI" id="CHEBI:18420"/>
    </ligand>
</feature>
<evidence type="ECO:0000256" key="7">
    <source>
        <dbReference type="PIRSR" id="PIRSR600715-1"/>
    </source>
</evidence>
<keyword evidence="6 8" id="KW-0472">Membrane</keyword>
<dbReference type="GO" id="GO:0005886">
    <property type="term" value="C:plasma membrane"/>
    <property type="evidence" value="ECO:0007669"/>
    <property type="project" value="UniProtKB-SubCell"/>
</dbReference>
<keyword evidence="3 9" id="KW-0808">Transferase</keyword>
<dbReference type="PANTHER" id="PTHR22926">
    <property type="entry name" value="PHOSPHO-N-ACETYLMURAMOYL-PENTAPEPTIDE-TRANSFERASE"/>
    <property type="match status" value="1"/>
</dbReference>
<dbReference type="CDD" id="cd06854">
    <property type="entry name" value="GT_WbpL_WbcO_like"/>
    <property type="match status" value="1"/>
</dbReference>
<keyword evidence="5 8" id="KW-1133">Transmembrane helix</keyword>
<feature type="transmembrane region" description="Helical" evidence="8">
    <location>
        <begin position="74"/>
        <end position="92"/>
    </location>
</feature>
<dbReference type="GO" id="GO:0044038">
    <property type="term" value="P:cell wall macromolecule biosynthetic process"/>
    <property type="evidence" value="ECO:0007669"/>
    <property type="project" value="TreeGrafter"/>
</dbReference>
<dbReference type="PANTHER" id="PTHR22926:SF3">
    <property type="entry name" value="UNDECAPRENYL-PHOSPHATE ALPHA-N-ACETYLGLUCOSAMINYL 1-PHOSPHATE TRANSFERASE"/>
    <property type="match status" value="1"/>
</dbReference>
<keyword evidence="7" id="KW-0479">Metal-binding</keyword>
<dbReference type="GO" id="GO:0016780">
    <property type="term" value="F:phosphotransferase activity, for other substituted phosphate groups"/>
    <property type="evidence" value="ECO:0007669"/>
    <property type="project" value="InterPro"/>
</dbReference>
<evidence type="ECO:0000256" key="3">
    <source>
        <dbReference type="ARBA" id="ARBA00022679"/>
    </source>
</evidence>
<feature type="transmembrane region" description="Helical" evidence="8">
    <location>
        <begin position="239"/>
        <end position="263"/>
    </location>
</feature>
<reference evidence="9 10" key="1">
    <citation type="submission" date="2017-05" db="EMBL/GenBank/DDBJ databases">
        <title>Genomic insights into alkan degradation activity of Oleiphilus messinensis.</title>
        <authorList>
            <person name="Kozyavkin S.A."/>
            <person name="Slesarev A.I."/>
            <person name="Golyshin P.N."/>
            <person name="Korzhenkov A."/>
            <person name="Golyshina O.N."/>
            <person name="Toshchakov S.V."/>
        </authorList>
    </citation>
    <scope>NUCLEOTIDE SEQUENCE [LARGE SCALE GENOMIC DNA]</scope>
    <source>
        <strain evidence="9 10">ME102</strain>
    </source>
</reference>
<evidence type="ECO:0000256" key="8">
    <source>
        <dbReference type="SAM" id="Phobius"/>
    </source>
</evidence>
<sequence>MNSLVVLLGLFGLMSVFVLTHWRIRIALSKKLLDVPNQRSSHSIPTPSSGGMSFVFVLSFLWFCFALVSSEAPLAWTALLLCSGVLAMMGWFDDHKELSAGTRFLIQILIISVFLAQVDALPMLTLGGFTVDSESVLFGGWFLYLLWSVNLYNFMDGIDGMAASQAIYVFWSIAAFTGFSNAVSDSFTVAAVLAGMVMFGFLWFNWAPAKIFMGDIGSAYLGFVLAGFTLLVVSSDAELLVPLILIMGTFIVDATVTLLARLLSGQRFYHAHRSHAYQILSEHWGSHGKVVVAYLVVNLFWLLPFAWLALMIPNYSFLFLLVAWTPLVIIVVKTGAGKPQA</sequence>
<feature type="transmembrane region" description="Helical" evidence="8">
    <location>
        <begin position="186"/>
        <end position="204"/>
    </location>
</feature>
<feature type="binding site" evidence="7">
    <location>
        <position position="215"/>
    </location>
    <ligand>
        <name>Mg(2+)</name>
        <dbReference type="ChEBI" id="CHEBI:18420"/>
    </ligand>
</feature>
<keyword evidence="7" id="KW-0460">Magnesium</keyword>
<dbReference type="OrthoDB" id="9783652at2"/>
<feature type="transmembrane region" description="Helical" evidence="8">
    <location>
        <begin position="316"/>
        <end position="336"/>
    </location>
</feature>
<dbReference type="Pfam" id="PF00953">
    <property type="entry name" value="Glycos_transf_4"/>
    <property type="match status" value="1"/>
</dbReference>
<gene>
    <name evidence="9" type="ORF">OLMES_1956</name>
</gene>
<evidence type="ECO:0000313" key="9">
    <source>
        <dbReference type="EMBL" id="ARU56030.1"/>
    </source>
</evidence>
<keyword evidence="4 8" id="KW-0812">Transmembrane</keyword>
<dbReference type="AlphaFoldDB" id="A0A1Y0I729"/>
<accession>A0A1Y0I729</accession>
<comment type="cofactor">
    <cofactor evidence="7">
        <name>Mg(2+)</name>
        <dbReference type="ChEBI" id="CHEBI:18420"/>
    </cofactor>
</comment>
<evidence type="ECO:0000256" key="4">
    <source>
        <dbReference type="ARBA" id="ARBA00022692"/>
    </source>
</evidence>
<evidence type="ECO:0000256" key="2">
    <source>
        <dbReference type="ARBA" id="ARBA00022475"/>
    </source>
</evidence>
<dbReference type="GO" id="GO:0071555">
    <property type="term" value="P:cell wall organization"/>
    <property type="evidence" value="ECO:0007669"/>
    <property type="project" value="TreeGrafter"/>
</dbReference>
<comment type="subcellular location">
    <subcellularLocation>
        <location evidence="1">Cell membrane</location>
        <topology evidence="1">Multi-pass membrane protein</topology>
    </subcellularLocation>
</comment>
<dbReference type="Proteomes" id="UP000196027">
    <property type="component" value="Chromosome"/>
</dbReference>
<dbReference type="EMBL" id="CP021425">
    <property type="protein sequence ID" value="ARU56030.1"/>
    <property type="molecule type" value="Genomic_DNA"/>
</dbReference>
<evidence type="ECO:0000256" key="6">
    <source>
        <dbReference type="ARBA" id="ARBA00023136"/>
    </source>
</evidence>
<dbReference type="GO" id="GO:0009103">
    <property type="term" value="P:lipopolysaccharide biosynthetic process"/>
    <property type="evidence" value="ECO:0007669"/>
    <property type="project" value="TreeGrafter"/>
</dbReference>
<feature type="transmembrane region" description="Helical" evidence="8">
    <location>
        <begin position="211"/>
        <end position="233"/>
    </location>
</feature>
<protein>
    <submittedName>
        <fullName evidence="9">Glycosyl transferase family protein</fullName>
    </submittedName>
</protein>
<feature type="transmembrane region" description="Helical" evidence="8">
    <location>
        <begin position="49"/>
        <end position="68"/>
    </location>
</feature>
<evidence type="ECO:0000256" key="1">
    <source>
        <dbReference type="ARBA" id="ARBA00004651"/>
    </source>
</evidence>
<dbReference type="InterPro" id="IPR000715">
    <property type="entry name" value="Glycosyl_transferase_4"/>
</dbReference>
<organism evidence="9 10">
    <name type="scientific">Oleiphilus messinensis</name>
    <dbReference type="NCBI Taxonomy" id="141451"/>
    <lineage>
        <taxon>Bacteria</taxon>
        <taxon>Pseudomonadati</taxon>
        <taxon>Pseudomonadota</taxon>
        <taxon>Gammaproteobacteria</taxon>
        <taxon>Oceanospirillales</taxon>
        <taxon>Oleiphilaceae</taxon>
        <taxon>Oleiphilus</taxon>
    </lineage>
</organism>
<proteinExistence type="predicted"/>
<evidence type="ECO:0000313" key="10">
    <source>
        <dbReference type="Proteomes" id="UP000196027"/>
    </source>
</evidence>
<feature type="transmembrane region" description="Helical" evidence="8">
    <location>
        <begin position="104"/>
        <end position="124"/>
    </location>
</feature>
<feature type="transmembrane region" description="Helical" evidence="8">
    <location>
        <begin position="6"/>
        <end position="28"/>
    </location>
</feature>
<feature type="transmembrane region" description="Helical" evidence="8">
    <location>
        <begin position="291"/>
        <end position="310"/>
    </location>
</feature>
<name>A0A1Y0I729_9GAMM</name>